<evidence type="ECO:0000313" key="1">
    <source>
        <dbReference type="EMBL" id="NIF00212.1"/>
    </source>
</evidence>
<gene>
    <name evidence="1" type="ORF">F3J38_09085</name>
</gene>
<dbReference type="Proteomes" id="UP000780690">
    <property type="component" value="Unassembled WGS sequence"/>
</dbReference>
<dbReference type="InterPro" id="IPR022037">
    <property type="entry name" value="DUF3606"/>
</dbReference>
<dbReference type="EMBL" id="VWXD01000003">
    <property type="protein sequence ID" value="NIF00212.1"/>
    <property type="molecule type" value="Genomic_DNA"/>
</dbReference>
<evidence type="ECO:0000313" key="2">
    <source>
        <dbReference type="Proteomes" id="UP000780690"/>
    </source>
</evidence>
<sequence length="68" mass="8268">MKDPIQRRIPSNLSRIELFEQWQITYWTLTLHTTQERLTRAVREVGSDTEDVRRWLKEHPPVRQPKSL</sequence>
<dbReference type="Pfam" id="PF12244">
    <property type="entry name" value="DUF3606"/>
    <property type="match status" value="1"/>
</dbReference>
<name>A0ABX0QT33_9GAMM</name>
<organism evidence="1 2">
    <name type="scientific">Candidatus Pantoea formicae</name>
    <dbReference type="NCBI Taxonomy" id="2608355"/>
    <lineage>
        <taxon>Bacteria</taxon>
        <taxon>Pseudomonadati</taxon>
        <taxon>Pseudomonadota</taxon>
        <taxon>Gammaproteobacteria</taxon>
        <taxon>Enterobacterales</taxon>
        <taxon>Erwiniaceae</taxon>
        <taxon>Pantoea</taxon>
    </lineage>
</organism>
<keyword evidence="2" id="KW-1185">Reference proteome</keyword>
<dbReference type="RefSeq" id="WP_167137286.1">
    <property type="nucleotide sequence ID" value="NZ_VWXD01000003.1"/>
</dbReference>
<protein>
    <submittedName>
        <fullName evidence="1">DUF3606 domain-containing protein</fullName>
    </submittedName>
</protein>
<accession>A0ABX0QT33</accession>
<proteinExistence type="predicted"/>
<reference evidence="1 2" key="1">
    <citation type="journal article" date="2019" name="bioRxiv">
        <title>Bacteria contribute to plant secondary compound degradation in a generalist herbivore system.</title>
        <authorList>
            <person name="Francoeur C.B."/>
            <person name="Khadempour L."/>
            <person name="Moreira-Soto R.D."/>
            <person name="Gotting K."/>
            <person name="Book A.J."/>
            <person name="Pinto-Tomas A.A."/>
            <person name="Keefover-Ring K."/>
            <person name="Currie C.R."/>
        </authorList>
    </citation>
    <scope>NUCLEOTIDE SEQUENCE [LARGE SCALE GENOMIC DNA]</scope>
    <source>
        <strain evidence="1 2">Acro-805</strain>
    </source>
</reference>
<comment type="caution">
    <text evidence="1">The sequence shown here is derived from an EMBL/GenBank/DDBJ whole genome shotgun (WGS) entry which is preliminary data.</text>
</comment>